<comment type="caution">
    <text evidence="7">The sequence shown here is derived from an EMBL/GenBank/DDBJ whole genome shotgun (WGS) entry which is preliminary data.</text>
</comment>
<evidence type="ECO:0000313" key="7">
    <source>
        <dbReference type="EMBL" id="KAL0565369.1"/>
    </source>
</evidence>
<evidence type="ECO:0000256" key="3">
    <source>
        <dbReference type="ARBA" id="ARBA00022692"/>
    </source>
</evidence>
<feature type="transmembrane region" description="Helical" evidence="6">
    <location>
        <begin position="182"/>
        <end position="206"/>
    </location>
</feature>
<keyword evidence="4 6" id="KW-1133">Transmembrane helix</keyword>
<evidence type="ECO:0000256" key="4">
    <source>
        <dbReference type="ARBA" id="ARBA00022989"/>
    </source>
</evidence>
<evidence type="ECO:0000256" key="6">
    <source>
        <dbReference type="SAM" id="Phobius"/>
    </source>
</evidence>
<feature type="transmembrane region" description="Helical" evidence="6">
    <location>
        <begin position="26"/>
        <end position="47"/>
    </location>
</feature>
<protein>
    <recommendedName>
        <fullName evidence="9">MFS general substrate transporter</fullName>
    </recommendedName>
</protein>
<dbReference type="PANTHER" id="PTHR43791:SF18">
    <property type="entry name" value="NICOTINIC ACID TRANSPORTER TNA1, PUTATIVE (AFU_ORTHOLOGUE AFUA_3G03820)-RELATED"/>
    <property type="match status" value="1"/>
</dbReference>
<dbReference type="InterPro" id="IPR036259">
    <property type="entry name" value="MFS_trans_sf"/>
</dbReference>
<keyword evidence="3 6" id="KW-0812">Transmembrane</keyword>
<evidence type="ECO:0008006" key="9">
    <source>
        <dbReference type="Google" id="ProtNLM"/>
    </source>
</evidence>
<keyword evidence="2" id="KW-0813">Transport</keyword>
<feature type="transmembrane region" description="Helical" evidence="6">
    <location>
        <begin position="150"/>
        <end position="170"/>
    </location>
</feature>
<feature type="transmembrane region" description="Helical" evidence="6">
    <location>
        <begin position="59"/>
        <end position="80"/>
    </location>
</feature>
<evidence type="ECO:0000256" key="2">
    <source>
        <dbReference type="ARBA" id="ARBA00022448"/>
    </source>
</evidence>
<proteinExistence type="predicted"/>
<feature type="transmembrane region" description="Helical" evidence="6">
    <location>
        <begin position="117"/>
        <end position="138"/>
    </location>
</feature>
<reference evidence="7 8" key="1">
    <citation type="submission" date="2024-02" db="EMBL/GenBank/DDBJ databases">
        <title>A draft genome for the cacao thread blight pathogen Marasmius crinis-equi.</title>
        <authorList>
            <person name="Cohen S.P."/>
            <person name="Baruah I.K."/>
            <person name="Amoako-Attah I."/>
            <person name="Bukari Y."/>
            <person name="Meinhardt L.W."/>
            <person name="Bailey B.A."/>
        </authorList>
    </citation>
    <scope>NUCLEOTIDE SEQUENCE [LARGE SCALE GENOMIC DNA]</scope>
    <source>
        <strain evidence="7 8">GH-76</strain>
    </source>
</reference>
<organism evidence="7 8">
    <name type="scientific">Marasmius crinis-equi</name>
    <dbReference type="NCBI Taxonomy" id="585013"/>
    <lineage>
        <taxon>Eukaryota</taxon>
        <taxon>Fungi</taxon>
        <taxon>Dikarya</taxon>
        <taxon>Basidiomycota</taxon>
        <taxon>Agaricomycotina</taxon>
        <taxon>Agaricomycetes</taxon>
        <taxon>Agaricomycetidae</taxon>
        <taxon>Agaricales</taxon>
        <taxon>Marasmiineae</taxon>
        <taxon>Marasmiaceae</taxon>
        <taxon>Marasmius</taxon>
    </lineage>
</organism>
<comment type="subcellular location">
    <subcellularLocation>
        <location evidence="1">Membrane</location>
        <topology evidence="1">Multi-pass membrane protein</topology>
    </subcellularLocation>
</comment>
<keyword evidence="8" id="KW-1185">Reference proteome</keyword>
<keyword evidence="5 6" id="KW-0472">Membrane</keyword>
<name>A0ABR3ER55_9AGAR</name>
<dbReference type="PANTHER" id="PTHR43791">
    <property type="entry name" value="PERMEASE-RELATED"/>
    <property type="match status" value="1"/>
</dbReference>
<evidence type="ECO:0000313" key="8">
    <source>
        <dbReference type="Proteomes" id="UP001465976"/>
    </source>
</evidence>
<dbReference type="EMBL" id="JBAHYK010002294">
    <property type="protein sequence ID" value="KAL0565369.1"/>
    <property type="molecule type" value="Genomic_DNA"/>
</dbReference>
<evidence type="ECO:0000256" key="5">
    <source>
        <dbReference type="ARBA" id="ARBA00023136"/>
    </source>
</evidence>
<dbReference type="Gene3D" id="1.20.1250.20">
    <property type="entry name" value="MFS general substrate transporter like domains"/>
    <property type="match status" value="1"/>
</dbReference>
<dbReference type="Proteomes" id="UP001465976">
    <property type="component" value="Unassembled WGS sequence"/>
</dbReference>
<dbReference type="SUPFAM" id="SSF103473">
    <property type="entry name" value="MFS general substrate transporter"/>
    <property type="match status" value="1"/>
</dbReference>
<sequence length="243" mass="26781">YDNSTVGEEEGFSVKYIIQALTDWQVYAHTLVNMSVLGPVYGIALFLPTIISSFGYSPAISNLLTVPPYVLSTTVVYTFAYFSDKTKKRSPFIYASLIICLIGFLIIITDAPYGVKYFGTFLCVTGAYAGNPGAISWLGNNLSGQYKRAVGMGVQIGISGFSGAIISNVYRDVDKPRYTLGHGIELVFVGIGLIVVPIITMTYYRLNNKKKATIRQEEEQGVKRSPEEIRAMGDRAPEFIYTL</sequence>
<accession>A0ABR3ER55</accession>
<gene>
    <name evidence="7" type="ORF">V5O48_016654</name>
</gene>
<evidence type="ECO:0000256" key="1">
    <source>
        <dbReference type="ARBA" id="ARBA00004141"/>
    </source>
</evidence>
<feature type="transmembrane region" description="Helical" evidence="6">
    <location>
        <begin position="92"/>
        <end position="111"/>
    </location>
</feature>
<feature type="non-terminal residue" evidence="7">
    <location>
        <position position="1"/>
    </location>
</feature>